<sequence length="191" mass="22470">MRVRLYVISAWSIIDPLYFFFTRLHYLEQTKKNDTIFRVRLTRYKGRLVVLSDGTMIKKNDVLVKIHLHNARLLKELQSIDTDFKKAMLLYKKVKESLPHLALYIQRHKNKGEIKGIIGITMLTKGCERLGFESYTISSPTYKWFKKLALYPIYLLSMSKLPPKGKKRPSPKYVFMSKESLYEKSELNKSG</sequence>
<proteinExistence type="predicted"/>
<keyword evidence="2" id="KW-1185">Reference proteome</keyword>
<reference evidence="2" key="1">
    <citation type="journal article" date="2025" name="Aquaculture">
        <title>Assessment of the bioflocculant production and safety properties of Metabacillus hrfriensis sp. nov. based on phenotypic and whole-genome sequencing analysis.</title>
        <authorList>
            <person name="Zhang R."/>
            <person name="Zhao Z."/>
            <person name="Luo L."/>
            <person name="Wang S."/>
            <person name="Guo K."/>
            <person name="Xu W."/>
        </authorList>
    </citation>
    <scope>NUCLEOTIDE SEQUENCE [LARGE SCALE GENOMIC DNA]</scope>
    <source>
        <strain evidence="2">CT-WN-B3</strain>
    </source>
</reference>
<gene>
    <name evidence="1" type="ORF">QLQ22_04660</name>
</gene>
<evidence type="ECO:0000313" key="1">
    <source>
        <dbReference type="EMBL" id="WHZ58643.1"/>
    </source>
</evidence>
<accession>A0ACD4RE65</accession>
<evidence type="ECO:0000313" key="2">
    <source>
        <dbReference type="Proteomes" id="UP001226091"/>
    </source>
</evidence>
<name>A0ACD4RE65_9BACI</name>
<protein>
    <submittedName>
        <fullName evidence="1">Uncharacterized protein</fullName>
    </submittedName>
</protein>
<dbReference type="EMBL" id="CP126116">
    <property type="protein sequence ID" value="WHZ58643.1"/>
    <property type="molecule type" value="Genomic_DNA"/>
</dbReference>
<organism evidence="1 2">
    <name type="scientific">Metabacillus hrfriensis</name>
    <dbReference type="NCBI Taxonomy" id="3048891"/>
    <lineage>
        <taxon>Bacteria</taxon>
        <taxon>Bacillati</taxon>
        <taxon>Bacillota</taxon>
        <taxon>Bacilli</taxon>
        <taxon>Bacillales</taxon>
        <taxon>Bacillaceae</taxon>
        <taxon>Metabacillus</taxon>
    </lineage>
</organism>
<dbReference type="Proteomes" id="UP001226091">
    <property type="component" value="Chromosome"/>
</dbReference>